<comment type="caution">
    <text evidence="1">The sequence shown here is derived from an EMBL/GenBank/DDBJ whole genome shotgun (WGS) entry which is preliminary data.</text>
</comment>
<accession>D6U3W5</accession>
<dbReference type="EMBL" id="ADVG01000004">
    <property type="protein sequence ID" value="EFH81203.1"/>
    <property type="molecule type" value="Genomic_DNA"/>
</dbReference>
<dbReference type="Proteomes" id="UP000004508">
    <property type="component" value="Unassembled WGS sequence"/>
</dbReference>
<organism evidence="1 2">
    <name type="scientific">Ktedonobacter racemifer DSM 44963</name>
    <dbReference type="NCBI Taxonomy" id="485913"/>
    <lineage>
        <taxon>Bacteria</taxon>
        <taxon>Bacillati</taxon>
        <taxon>Chloroflexota</taxon>
        <taxon>Ktedonobacteria</taxon>
        <taxon>Ktedonobacterales</taxon>
        <taxon>Ktedonobacteraceae</taxon>
        <taxon>Ktedonobacter</taxon>
    </lineage>
</organism>
<evidence type="ECO:0000313" key="1">
    <source>
        <dbReference type="EMBL" id="EFH81203.1"/>
    </source>
</evidence>
<dbReference type="AlphaFoldDB" id="D6U3W5"/>
<dbReference type="InParanoid" id="D6U3W5"/>
<sequence>MFLLPGLDMFDHLSRPHRVRPPSGPLTLIRPLNLKA</sequence>
<proteinExistence type="predicted"/>
<evidence type="ECO:0000313" key="2">
    <source>
        <dbReference type="Proteomes" id="UP000004508"/>
    </source>
</evidence>
<keyword evidence="2" id="KW-1185">Reference proteome</keyword>
<gene>
    <name evidence="1" type="ORF">Krac_1904</name>
</gene>
<protein>
    <submittedName>
        <fullName evidence="1">Uncharacterized protein</fullName>
    </submittedName>
</protein>
<reference evidence="1 2" key="1">
    <citation type="journal article" date="2011" name="Stand. Genomic Sci.">
        <title>Non-contiguous finished genome sequence and contextual data of the filamentous soil bacterium Ktedonobacter racemifer type strain (SOSP1-21).</title>
        <authorList>
            <person name="Chang Y.J."/>
            <person name="Land M."/>
            <person name="Hauser L."/>
            <person name="Chertkov O."/>
            <person name="Del Rio T.G."/>
            <person name="Nolan M."/>
            <person name="Copeland A."/>
            <person name="Tice H."/>
            <person name="Cheng J.F."/>
            <person name="Lucas S."/>
            <person name="Han C."/>
            <person name="Goodwin L."/>
            <person name="Pitluck S."/>
            <person name="Ivanova N."/>
            <person name="Ovchinikova G."/>
            <person name="Pati A."/>
            <person name="Chen A."/>
            <person name="Palaniappan K."/>
            <person name="Mavromatis K."/>
            <person name="Liolios K."/>
            <person name="Brettin T."/>
            <person name="Fiebig A."/>
            <person name="Rohde M."/>
            <person name="Abt B."/>
            <person name="Goker M."/>
            <person name="Detter J.C."/>
            <person name="Woyke T."/>
            <person name="Bristow J."/>
            <person name="Eisen J.A."/>
            <person name="Markowitz V."/>
            <person name="Hugenholtz P."/>
            <person name="Kyrpides N.C."/>
            <person name="Klenk H.P."/>
            <person name="Lapidus A."/>
        </authorList>
    </citation>
    <scope>NUCLEOTIDE SEQUENCE [LARGE SCALE GENOMIC DNA]</scope>
    <source>
        <strain evidence="2">DSM 44963</strain>
    </source>
</reference>
<name>D6U3W5_KTERA</name>